<protein>
    <submittedName>
        <fullName evidence="1">Uncharacterized protein</fullName>
    </submittedName>
</protein>
<evidence type="ECO:0000313" key="1">
    <source>
        <dbReference type="EMBL" id="MES1920984.1"/>
    </source>
</evidence>
<dbReference type="Proteomes" id="UP001439008">
    <property type="component" value="Unassembled WGS sequence"/>
</dbReference>
<reference evidence="1 2" key="1">
    <citation type="journal article" date="2024" name="BMC Biol.">
        <title>Comparative genomics of Ascetosporea gives new insight into the evolutionary basis for animal parasitism in Rhizaria.</title>
        <authorList>
            <person name="Hiltunen Thoren M."/>
            <person name="Onut-Brannstrom I."/>
            <person name="Alfjorden A."/>
            <person name="Peckova H."/>
            <person name="Swords F."/>
            <person name="Hooper C."/>
            <person name="Holzer A.S."/>
            <person name="Bass D."/>
            <person name="Burki F."/>
        </authorList>
    </citation>
    <scope>NUCLEOTIDE SEQUENCE [LARGE SCALE GENOMIC DNA]</scope>
    <source>
        <strain evidence="1">20-A016</strain>
    </source>
</reference>
<organism evidence="1 2">
    <name type="scientific">Bonamia ostreae</name>
    <dbReference type="NCBI Taxonomy" id="126728"/>
    <lineage>
        <taxon>Eukaryota</taxon>
        <taxon>Sar</taxon>
        <taxon>Rhizaria</taxon>
        <taxon>Endomyxa</taxon>
        <taxon>Ascetosporea</taxon>
        <taxon>Haplosporida</taxon>
        <taxon>Bonamia</taxon>
    </lineage>
</organism>
<sequence length="119" mass="13613">YNDPELLRMATLDMKRRVSEVLREKLMIAHRMINNEEAAEITKIEARKLVAELSATQQVIEEQLVASELSELPNTGLSARSSVDNMLELQQTVGSGLISDMVEHMVKEGELLRQWRRHN</sequence>
<name>A0ABV2ANG0_9EUKA</name>
<accession>A0ABV2ANG0</accession>
<dbReference type="EMBL" id="JBDODL010000998">
    <property type="protein sequence ID" value="MES1920984.1"/>
    <property type="molecule type" value="Genomic_DNA"/>
</dbReference>
<proteinExistence type="predicted"/>
<keyword evidence="2" id="KW-1185">Reference proteome</keyword>
<comment type="caution">
    <text evidence="1">The sequence shown here is derived from an EMBL/GenBank/DDBJ whole genome shotgun (WGS) entry which is preliminary data.</text>
</comment>
<gene>
    <name evidence="1" type="ORF">MHBO_002590</name>
</gene>
<feature type="non-terminal residue" evidence="1">
    <location>
        <position position="1"/>
    </location>
</feature>
<evidence type="ECO:0000313" key="2">
    <source>
        <dbReference type="Proteomes" id="UP001439008"/>
    </source>
</evidence>